<dbReference type="InterPro" id="IPR007848">
    <property type="entry name" value="Small_mtfrase_dom"/>
</dbReference>
<feature type="binding site" evidence="5">
    <location>
        <position position="189"/>
    </location>
    <ligand>
        <name>S-adenosyl-L-methionine</name>
        <dbReference type="ChEBI" id="CHEBI:59789"/>
    </ligand>
</feature>
<dbReference type="Gene3D" id="1.10.8.10">
    <property type="entry name" value="DNA helicase RuvA subunit, C-terminal domain"/>
    <property type="match status" value="1"/>
</dbReference>
<dbReference type="PROSITE" id="PS00092">
    <property type="entry name" value="N6_MTASE"/>
    <property type="match status" value="1"/>
</dbReference>
<evidence type="ECO:0000259" key="7">
    <source>
        <dbReference type="Pfam" id="PF17827"/>
    </source>
</evidence>
<dbReference type="InterPro" id="IPR029063">
    <property type="entry name" value="SAM-dependent_MTases_sf"/>
</dbReference>
<evidence type="ECO:0000256" key="4">
    <source>
        <dbReference type="ARBA" id="ARBA00048391"/>
    </source>
</evidence>
<dbReference type="InterPro" id="IPR002052">
    <property type="entry name" value="DNA_methylase_N6_adenine_CS"/>
</dbReference>
<evidence type="ECO:0000256" key="3">
    <source>
        <dbReference type="ARBA" id="ARBA00022691"/>
    </source>
</evidence>
<dbReference type="HAMAP" id="MF_02126">
    <property type="entry name" value="RF_methyltr_PrmC"/>
    <property type="match status" value="1"/>
</dbReference>
<dbReference type="NCBIfam" id="TIGR00536">
    <property type="entry name" value="hemK_fam"/>
    <property type="match status" value="1"/>
</dbReference>
<keyword evidence="1 5" id="KW-0489">Methyltransferase</keyword>
<dbReference type="InterPro" id="IPR040758">
    <property type="entry name" value="PrmC_N"/>
</dbReference>
<dbReference type="AlphaFoldDB" id="H5U0A7"/>
<keyword evidence="9" id="KW-1185">Reference proteome</keyword>
<dbReference type="NCBIfam" id="TIGR03534">
    <property type="entry name" value="RF_mod_PrmC"/>
    <property type="match status" value="1"/>
</dbReference>
<protein>
    <recommendedName>
        <fullName evidence="5">Release factor glutamine methyltransferase</fullName>
        <shortName evidence="5">RF MTase</shortName>
        <ecNumber evidence="5">2.1.1.297</ecNumber>
    </recommendedName>
    <alternativeName>
        <fullName evidence="5">N5-glutamine methyltransferase PrmC</fullName>
    </alternativeName>
    <alternativeName>
        <fullName evidence="5">Protein-(glutamine-N5) MTase PrmC</fullName>
    </alternativeName>
    <alternativeName>
        <fullName evidence="5">Protein-glutamine N-methyltransferase PrmC</fullName>
    </alternativeName>
</protein>
<dbReference type="InterPro" id="IPR019874">
    <property type="entry name" value="RF_methyltr_PrmC"/>
</dbReference>
<dbReference type="Proteomes" id="UP000005845">
    <property type="component" value="Unassembled WGS sequence"/>
</dbReference>
<evidence type="ECO:0000256" key="1">
    <source>
        <dbReference type="ARBA" id="ARBA00022603"/>
    </source>
</evidence>
<evidence type="ECO:0000259" key="6">
    <source>
        <dbReference type="Pfam" id="PF05175"/>
    </source>
</evidence>
<proteinExistence type="inferred from homology"/>
<gene>
    <name evidence="8" type="primary">hemK</name>
    <name evidence="5" type="synonym">prmC</name>
    <name evidence="8" type="ORF">GOSPT_059_00270</name>
</gene>
<dbReference type="EC" id="2.1.1.297" evidence="5"/>
<dbReference type="CDD" id="cd02440">
    <property type="entry name" value="AdoMet_MTases"/>
    <property type="match status" value="1"/>
</dbReference>
<dbReference type="PANTHER" id="PTHR18895">
    <property type="entry name" value="HEMK METHYLTRANSFERASE"/>
    <property type="match status" value="1"/>
</dbReference>
<dbReference type="RefSeq" id="WP_005205740.1">
    <property type="nucleotide sequence ID" value="NZ_BAFC01000059.1"/>
</dbReference>
<dbReference type="Pfam" id="PF17827">
    <property type="entry name" value="PrmC_N"/>
    <property type="match status" value="1"/>
</dbReference>
<comment type="function">
    <text evidence="5">Methylates the class 1 translation termination release factors RF1/PrfA and RF2/PrfB on the glutamine residue of the universally conserved GGQ motif.</text>
</comment>
<comment type="similarity">
    <text evidence="5">Belongs to the protein N5-glutamine methyltransferase family. PrmC subfamily.</text>
</comment>
<name>H5U0A7_9ACTN</name>
<dbReference type="InterPro" id="IPR050320">
    <property type="entry name" value="N5-glutamine_MTase"/>
</dbReference>
<dbReference type="EMBL" id="BAFC01000059">
    <property type="protein sequence ID" value="GAB39165.1"/>
    <property type="molecule type" value="Genomic_DNA"/>
</dbReference>
<evidence type="ECO:0000256" key="5">
    <source>
        <dbReference type="HAMAP-Rule" id="MF_02126"/>
    </source>
</evidence>
<reference evidence="8 9" key="1">
    <citation type="submission" date="2012-02" db="EMBL/GenBank/DDBJ databases">
        <title>Whole genome shotgun sequence of Gordonia sputi NBRC 100414.</title>
        <authorList>
            <person name="Yoshida I."/>
            <person name="Hosoyama A."/>
            <person name="Tsuchikane K."/>
            <person name="Katsumata H."/>
            <person name="Yamazaki S."/>
            <person name="Fujita N."/>
        </authorList>
    </citation>
    <scope>NUCLEOTIDE SEQUENCE [LARGE SCALE GENOMIC DNA]</scope>
    <source>
        <strain evidence="8 9">NBRC 100414</strain>
    </source>
</reference>
<feature type="binding site" evidence="5">
    <location>
        <begin position="189"/>
        <end position="192"/>
    </location>
    <ligand>
        <name>substrate</name>
    </ligand>
</feature>
<dbReference type="eggNOG" id="COG2890">
    <property type="taxonomic scope" value="Bacteria"/>
</dbReference>
<comment type="caution">
    <text evidence="8">The sequence shown here is derived from an EMBL/GenBank/DDBJ whole genome shotgun (WGS) entry which is preliminary data.</text>
</comment>
<feature type="domain" description="Methyltransferase small" evidence="6">
    <location>
        <begin position="108"/>
        <end position="193"/>
    </location>
</feature>
<feature type="binding site" evidence="5">
    <location>
        <position position="139"/>
    </location>
    <ligand>
        <name>S-adenosyl-L-methionine</name>
        <dbReference type="ChEBI" id="CHEBI:59789"/>
    </ligand>
</feature>
<accession>H5U0A7</accession>
<sequence length="282" mass="29754">MASEISAATSLLAEAGIDSARSDAEWLLAHVLDVGRGSLAFADGPDAGHRKRYRELVAQRARRIPLQHIIGRAAFGPIDLAVGPGVFVPRPETELMLEWAVENLRGIPHPLVADLCSGSGALAIAIAESVPSARVVAVEKSASALLWLRRNVENLGVGDRVAVLGADVTDHAQLRDHIPDGSLDLIVANPPYVPTDTDVSPEVEADPAEAVFAGHDGMSVITPLADVAARLLAVDGRIAVEHDDSTSSQVVGALETTGRFDDVVARLDLAGRPRVVTARRRP</sequence>
<dbReference type="Pfam" id="PF05175">
    <property type="entry name" value="MTS"/>
    <property type="match status" value="1"/>
</dbReference>
<dbReference type="PANTHER" id="PTHR18895:SF74">
    <property type="entry name" value="MTRF1L RELEASE FACTOR GLUTAMINE METHYLTRANSFERASE"/>
    <property type="match status" value="1"/>
</dbReference>
<keyword evidence="2 5" id="KW-0808">Transferase</keyword>
<dbReference type="InterPro" id="IPR004556">
    <property type="entry name" value="HemK-like"/>
</dbReference>
<dbReference type="GO" id="GO:0102559">
    <property type="term" value="F:peptide chain release factor N(5)-glutamine methyltransferase activity"/>
    <property type="evidence" value="ECO:0007669"/>
    <property type="project" value="UniProtKB-EC"/>
</dbReference>
<evidence type="ECO:0000256" key="2">
    <source>
        <dbReference type="ARBA" id="ARBA00022679"/>
    </source>
</evidence>
<dbReference type="GO" id="GO:0032259">
    <property type="term" value="P:methylation"/>
    <property type="evidence" value="ECO:0007669"/>
    <property type="project" value="UniProtKB-KW"/>
</dbReference>
<keyword evidence="3 5" id="KW-0949">S-adenosyl-L-methionine</keyword>
<dbReference type="Gene3D" id="3.40.50.150">
    <property type="entry name" value="Vaccinia Virus protein VP39"/>
    <property type="match status" value="1"/>
</dbReference>
<evidence type="ECO:0000313" key="9">
    <source>
        <dbReference type="Proteomes" id="UP000005845"/>
    </source>
</evidence>
<dbReference type="SUPFAM" id="SSF53335">
    <property type="entry name" value="S-adenosyl-L-methionine-dependent methyltransferases"/>
    <property type="match status" value="1"/>
</dbReference>
<feature type="domain" description="Release factor glutamine methyltransferase N-terminal" evidence="7">
    <location>
        <begin position="7"/>
        <end position="71"/>
    </location>
</feature>
<organism evidence="8 9">
    <name type="scientific">Gordonia sputi NBRC 100414</name>
    <dbReference type="NCBI Taxonomy" id="1089453"/>
    <lineage>
        <taxon>Bacteria</taxon>
        <taxon>Bacillati</taxon>
        <taxon>Actinomycetota</taxon>
        <taxon>Actinomycetes</taxon>
        <taxon>Mycobacteriales</taxon>
        <taxon>Gordoniaceae</taxon>
        <taxon>Gordonia</taxon>
    </lineage>
</organism>
<comment type="catalytic activity">
    <reaction evidence="4 5">
        <text>L-glutaminyl-[peptide chain release factor] + S-adenosyl-L-methionine = N(5)-methyl-L-glutaminyl-[peptide chain release factor] + S-adenosyl-L-homocysteine + H(+)</text>
        <dbReference type="Rhea" id="RHEA:42896"/>
        <dbReference type="Rhea" id="RHEA-COMP:10271"/>
        <dbReference type="Rhea" id="RHEA-COMP:10272"/>
        <dbReference type="ChEBI" id="CHEBI:15378"/>
        <dbReference type="ChEBI" id="CHEBI:30011"/>
        <dbReference type="ChEBI" id="CHEBI:57856"/>
        <dbReference type="ChEBI" id="CHEBI:59789"/>
        <dbReference type="ChEBI" id="CHEBI:61891"/>
        <dbReference type="EC" id="2.1.1.297"/>
    </reaction>
</comment>
<comment type="caution">
    <text evidence="5">Lacks conserved residue(s) required for the propagation of feature annotation.</text>
</comment>
<dbReference type="GO" id="GO:0003676">
    <property type="term" value="F:nucleic acid binding"/>
    <property type="evidence" value="ECO:0007669"/>
    <property type="project" value="InterPro"/>
</dbReference>
<evidence type="ECO:0000313" key="8">
    <source>
        <dbReference type="EMBL" id="GAB39165.1"/>
    </source>
</evidence>